<evidence type="ECO:0000256" key="1">
    <source>
        <dbReference type="SAM" id="MobiDB-lite"/>
    </source>
</evidence>
<dbReference type="Pfam" id="PF11154">
    <property type="entry name" value="DUF2934"/>
    <property type="match status" value="1"/>
</dbReference>
<dbReference type="EMBL" id="LSLI01000105">
    <property type="protein sequence ID" value="KXS31035.1"/>
    <property type="molecule type" value="Genomic_DNA"/>
</dbReference>
<reference evidence="2 3" key="2">
    <citation type="submission" date="2016-03" db="EMBL/GenBank/DDBJ databases">
        <title>New uncultured bacterium of the family Gallionellaceae from acid mine drainage: description and reconstruction of genome based on metagenomic analysis of microbial community.</title>
        <authorList>
            <person name="Kadnikov V."/>
            <person name="Ivasenko D."/>
            <person name="Beletsky A."/>
            <person name="Mardanov A."/>
            <person name="Danilova E."/>
            <person name="Pimenov N."/>
            <person name="Karnachuk O."/>
            <person name="Ravin N."/>
        </authorList>
    </citation>
    <scope>NUCLEOTIDE SEQUENCE [LARGE SCALE GENOMIC DNA]</scope>
    <source>
        <strain evidence="2">ShG14-8</strain>
    </source>
</reference>
<dbReference type="Proteomes" id="UP000070578">
    <property type="component" value="Unassembled WGS sequence"/>
</dbReference>
<name>A0A139BQP4_9PROT</name>
<organism evidence="2 3">
    <name type="scientific">Candidatus Gallionella acididurans</name>
    <dbReference type="NCBI Taxonomy" id="1796491"/>
    <lineage>
        <taxon>Bacteria</taxon>
        <taxon>Pseudomonadati</taxon>
        <taxon>Pseudomonadota</taxon>
        <taxon>Betaproteobacteria</taxon>
        <taxon>Nitrosomonadales</taxon>
        <taxon>Gallionellaceae</taxon>
        <taxon>Gallionella</taxon>
    </lineage>
</organism>
<accession>A0A139BQP4</accession>
<dbReference type="InterPro" id="IPR021327">
    <property type="entry name" value="DUF2934"/>
</dbReference>
<protein>
    <recommendedName>
        <fullName evidence="4">DUF2934 domain-containing protein</fullName>
    </recommendedName>
</protein>
<dbReference type="AlphaFoldDB" id="A0A139BQP4"/>
<evidence type="ECO:0000313" key="2">
    <source>
        <dbReference type="EMBL" id="KXS31035.1"/>
    </source>
</evidence>
<comment type="caution">
    <text evidence="2">The sequence shown here is derived from an EMBL/GenBank/DDBJ whole genome shotgun (WGS) entry which is preliminary data.</text>
</comment>
<proteinExistence type="predicted"/>
<evidence type="ECO:0008006" key="4">
    <source>
        <dbReference type="Google" id="ProtNLM"/>
    </source>
</evidence>
<reference evidence="2 3" key="1">
    <citation type="submission" date="2016-02" db="EMBL/GenBank/DDBJ databases">
        <authorList>
            <person name="Wen L."/>
            <person name="He K."/>
            <person name="Yang H."/>
        </authorList>
    </citation>
    <scope>NUCLEOTIDE SEQUENCE [LARGE SCALE GENOMIC DNA]</scope>
    <source>
        <strain evidence="2">ShG14-8</strain>
    </source>
</reference>
<feature type="region of interest" description="Disordered" evidence="1">
    <location>
        <begin position="17"/>
        <end position="41"/>
    </location>
</feature>
<gene>
    <name evidence="2" type="ORF">AWT59_2834</name>
</gene>
<evidence type="ECO:0000313" key="3">
    <source>
        <dbReference type="Proteomes" id="UP000070578"/>
    </source>
</evidence>
<sequence length="95" mass="10665">MLIHMIVGFSPRRTIMTNTSAIPSKPNKKIQPATLKNEIGDGLDREEKISVAAYYHAEHRGFSGGDRLADWLAAEAEIDAMHKDHKDIKIKDHTN</sequence>